<evidence type="ECO:0000259" key="5">
    <source>
        <dbReference type="PROSITE" id="PS50075"/>
    </source>
</evidence>
<dbReference type="EMBL" id="WLYI01000003">
    <property type="protein sequence ID" value="MTD18119.1"/>
    <property type="molecule type" value="Genomic_DNA"/>
</dbReference>
<dbReference type="InterPro" id="IPR036736">
    <property type="entry name" value="ACP-like_sf"/>
</dbReference>
<dbReference type="InterPro" id="IPR001031">
    <property type="entry name" value="Thioesterase"/>
</dbReference>
<dbReference type="CDD" id="cd12117">
    <property type="entry name" value="A_NRPS_Srf_like"/>
    <property type="match status" value="1"/>
</dbReference>
<feature type="domain" description="Carrier" evidence="5">
    <location>
        <begin position="2108"/>
        <end position="2184"/>
    </location>
</feature>
<dbReference type="GO" id="GO:0005737">
    <property type="term" value="C:cytoplasm"/>
    <property type="evidence" value="ECO:0007669"/>
    <property type="project" value="TreeGrafter"/>
</dbReference>
<dbReference type="CDD" id="cd17643">
    <property type="entry name" value="A_NRPS_Cytc1-like"/>
    <property type="match status" value="1"/>
</dbReference>
<dbReference type="InterPro" id="IPR006162">
    <property type="entry name" value="Ppantetheine_attach_site"/>
</dbReference>
<dbReference type="InterPro" id="IPR045851">
    <property type="entry name" value="AMP-bd_C_sf"/>
</dbReference>
<accession>A0A7X2UWL3</accession>
<dbReference type="InterPro" id="IPR009081">
    <property type="entry name" value="PP-bd_ACP"/>
</dbReference>
<dbReference type="FunFam" id="3.30.300.30:FF:000010">
    <property type="entry name" value="Enterobactin synthetase component F"/>
    <property type="match status" value="2"/>
</dbReference>
<evidence type="ECO:0000256" key="4">
    <source>
        <dbReference type="ARBA" id="ARBA00022553"/>
    </source>
</evidence>
<dbReference type="FunFam" id="3.30.559.10:FF:000064">
    <property type="entry name" value="Non-ribosomal peptide synthetase OfaC"/>
    <property type="match status" value="1"/>
</dbReference>
<dbReference type="NCBIfam" id="NF003417">
    <property type="entry name" value="PRK04813.1"/>
    <property type="match status" value="2"/>
</dbReference>
<dbReference type="Pfam" id="PF00501">
    <property type="entry name" value="AMP-binding"/>
    <property type="match status" value="2"/>
</dbReference>
<dbReference type="PANTHER" id="PTHR45527">
    <property type="entry name" value="NONRIBOSOMAL PEPTIDE SYNTHETASE"/>
    <property type="match status" value="1"/>
</dbReference>
<dbReference type="SUPFAM" id="SSF53474">
    <property type="entry name" value="alpha/beta-Hydrolases"/>
    <property type="match status" value="1"/>
</dbReference>
<dbReference type="FunFam" id="3.40.50.12780:FF:000012">
    <property type="entry name" value="Non-ribosomal peptide synthetase"/>
    <property type="match status" value="1"/>
</dbReference>
<evidence type="ECO:0000256" key="3">
    <source>
        <dbReference type="ARBA" id="ARBA00022450"/>
    </source>
</evidence>
<dbReference type="OrthoDB" id="9757559at2"/>
<dbReference type="GO" id="GO:0031177">
    <property type="term" value="F:phosphopantetheine binding"/>
    <property type="evidence" value="ECO:0007669"/>
    <property type="project" value="InterPro"/>
</dbReference>
<dbReference type="SMART" id="SM00823">
    <property type="entry name" value="PKS_PP"/>
    <property type="match status" value="2"/>
</dbReference>
<dbReference type="PANTHER" id="PTHR45527:SF1">
    <property type="entry name" value="FATTY ACID SYNTHASE"/>
    <property type="match status" value="1"/>
</dbReference>
<dbReference type="InterPro" id="IPR025110">
    <property type="entry name" value="AMP-bd_C"/>
</dbReference>
<dbReference type="InterPro" id="IPR020845">
    <property type="entry name" value="AMP-binding_CS"/>
</dbReference>
<dbReference type="InterPro" id="IPR023213">
    <property type="entry name" value="CAT-like_dom_sf"/>
</dbReference>
<dbReference type="GO" id="GO:0044550">
    <property type="term" value="P:secondary metabolite biosynthetic process"/>
    <property type="evidence" value="ECO:0007669"/>
    <property type="project" value="UniProtKB-ARBA"/>
</dbReference>
<dbReference type="FunFam" id="3.30.559.30:FF:000028">
    <property type="entry name" value="Non-ribosomal peptide synthetase OfaC"/>
    <property type="match status" value="1"/>
</dbReference>
<keyword evidence="4" id="KW-0597">Phosphoprotein</keyword>
<dbReference type="GO" id="GO:0043041">
    <property type="term" value="P:amino acid activation for nonribosomal peptide biosynthetic process"/>
    <property type="evidence" value="ECO:0007669"/>
    <property type="project" value="TreeGrafter"/>
</dbReference>
<dbReference type="Gene3D" id="1.10.1200.10">
    <property type="entry name" value="ACP-like"/>
    <property type="match status" value="2"/>
</dbReference>
<dbReference type="Gene3D" id="3.30.559.10">
    <property type="entry name" value="Chloramphenicol acetyltransferase-like domain"/>
    <property type="match status" value="2"/>
</dbReference>
<dbReference type="Pfam" id="PF00550">
    <property type="entry name" value="PP-binding"/>
    <property type="match status" value="2"/>
</dbReference>
<dbReference type="InterPro" id="IPR029058">
    <property type="entry name" value="AB_hydrolase_fold"/>
</dbReference>
<dbReference type="PROSITE" id="PS00455">
    <property type="entry name" value="AMP_BINDING"/>
    <property type="match status" value="2"/>
</dbReference>
<dbReference type="PROSITE" id="PS00012">
    <property type="entry name" value="PHOSPHOPANTETHEINE"/>
    <property type="match status" value="1"/>
</dbReference>
<evidence type="ECO:0000256" key="1">
    <source>
        <dbReference type="ARBA" id="ARBA00001957"/>
    </source>
</evidence>
<dbReference type="PROSITE" id="PS50075">
    <property type="entry name" value="CARRIER"/>
    <property type="match status" value="2"/>
</dbReference>
<dbReference type="Gene3D" id="3.40.50.1820">
    <property type="entry name" value="alpha/beta hydrolase"/>
    <property type="match status" value="1"/>
</dbReference>
<dbReference type="NCBIfam" id="TIGR01733">
    <property type="entry name" value="AA-adenyl-dom"/>
    <property type="match status" value="2"/>
</dbReference>
<dbReference type="Pfam" id="PF00668">
    <property type="entry name" value="Condensation"/>
    <property type="match status" value="2"/>
</dbReference>
<dbReference type="InterPro" id="IPR000873">
    <property type="entry name" value="AMP-dep_synth/lig_dom"/>
</dbReference>
<dbReference type="SUPFAM" id="SSF56801">
    <property type="entry name" value="Acetyl-CoA synthetase-like"/>
    <property type="match status" value="2"/>
</dbReference>
<dbReference type="CDD" id="cd19544">
    <property type="entry name" value="E-C_NRPS"/>
    <property type="match status" value="1"/>
</dbReference>
<dbReference type="Pfam" id="PF00975">
    <property type="entry name" value="Thioesterase"/>
    <property type="match status" value="1"/>
</dbReference>
<dbReference type="InterPro" id="IPR010071">
    <property type="entry name" value="AA_adenyl_dom"/>
</dbReference>
<dbReference type="FunFam" id="3.40.50.980:FF:000001">
    <property type="entry name" value="Non-ribosomal peptide synthetase"/>
    <property type="match status" value="1"/>
</dbReference>
<dbReference type="Gene3D" id="3.30.300.30">
    <property type="match status" value="2"/>
</dbReference>
<dbReference type="Gene3D" id="2.30.38.10">
    <property type="entry name" value="Luciferase, Domain 3"/>
    <property type="match status" value="2"/>
</dbReference>
<organism evidence="6 7">
    <name type="scientific">Pseudomonas karstica</name>
    <dbReference type="NCBI Taxonomy" id="1055468"/>
    <lineage>
        <taxon>Bacteria</taxon>
        <taxon>Pseudomonadati</taxon>
        <taxon>Pseudomonadota</taxon>
        <taxon>Gammaproteobacteria</taxon>
        <taxon>Pseudomonadales</taxon>
        <taxon>Pseudomonadaceae</taxon>
        <taxon>Pseudomonas</taxon>
    </lineage>
</organism>
<dbReference type="InterPro" id="IPR001242">
    <property type="entry name" value="Condensation_dom"/>
</dbReference>
<evidence type="ECO:0000313" key="6">
    <source>
        <dbReference type="EMBL" id="MTD18119.1"/>
    </source>
</evidence>
<dbReference type="SUPFAM" id="SSF52777">
    <property type="entry name" value="CoA-dependent acyltransferases"/>
    <property type="match status" value="4"/>
</dbReference>
<evidence type="ECO:0000256" key="2">
    <source>
        <dbReference type="ARBA" id="ARBA00006432"/>
    </source>
</evidence>
<dbReference type="InterPro" id="IPR020806">
    <property type="entry name" value="PKS_PP-bd"/>
</dbReference>
<name>A0A7X2UWL3_9PSED</name>
<evidence type="ECO:0000313" key="7">
    <source>
        <dbReference type="Proteomes" id="UP000431485"/>
    </source>
</evidence>
<dbReference type="Gene3D" id="3.30.559.30">
    <property type="entry name" value="Nonribosomal peptide synthetase, condensation domain"/>
    <property type="match status" value="2"/>
</dbReference>
<comment type="caution">
    <text evidence="6">The sequence shown here is derived from an EMBL/GenBank/DDBJ whole genome shotgun (WGS) entry which is preliminary data.</text>
</comment>
<comment type="cofactor">
    <cofactor evidence="1">
        <name>pantetheine 4'-phosphate</name>
        <dbReference type="ChEBI" id="CHEBI:47942"/>
    </cofactor>
</comment>
<dbReference type="FunFam" id="2.30.38.10:FF:000001">
    <property type="entry name" value="Non-ribosomal peptide synthetase PvdI"/>
    <property type="match status" value="2"/>
</dbReference>
<dbReference type="FunFam" id="3.40.50.980:FF:000002">
    <property type="entry name" value="Enterobactin synthetase component F"/>
    <property type="match status" value="1"/>
</dbReference>
<keyword evidence="7" id="KW-1185">Reference proteome</keyword>
<keyword evidence="3" id="KW-0596">Phosphopantetheine</keyword>
<reference evidence="6 7" key="1">
    <citation type="submission" date="2019-11" db="EMBL/GenBank/DDBJ databases">
        <title>Pseudmonas karstica sp. nov. and Pseudomonas spelaei sp. nov. from caves.</title>
        <authorList>
            <person name="Zeman M."/>
        </authorList>
    </citation>
    <scope>NUCLEOTIDE SEQUENCE [LARGE SCALE GENOMIC DNA]</scope>
    <source>
        <strain evidence="6 7">CCM 7891</strain>
    </source>
</reference>
<dbReference type="SUPFAM" id="SSF47336">
    <property type="entry name" value="ACP-like"/>
    <property type="match status" value="2"/>
</dbReference>
<dbReference type="Proteomes" id="UP000431485">
    <property type="component" value="Unassembled WGS sequence"/>
</dbReference>
<gene>
    <name evidence="6" type="ORF">GIR22_03040</name>
</gene>
<sequence length="2450" mass="269669">MAYPPPSVPMLVFRAAPTNLQEGAYEVYRCLCVGRHCRDRFFLGRGRSHSGVRSMNQPLDLSPTYPLTAAQHDIWLDQMTQGDSPLYTIGGYIQIKGRIDPERFQQAIGLLIEKHDALRTVLLPNVGEEGAPMQALACALVAQVPLQDFSDCVDPEAAVQVWMQQQIEIAFPLDGRRLFRFHLAKLGDTSFYFVAHVHHLILDGWGISLMFGSVGELYSALENNQQPDLAAPSYVEFIHDDARYRDSLRFARDQAYWLKKYRVVPEPLFVARYRDQHLDRWAPSRLLAQRYPHPLNERIDALAKVHQVSRFHVLLAALYVYFVRTPQRDELVIGLPIHNRSNAKFRNTLGLFTQVSAVRLQFSDELSFGELAREIARTLKQDYRHQRFPLSDMNRSLGLRRDDRAQLFDLSFSYEQVDHPFMYGQSPASGVRSSSNHEQTPLTIHIRTSPHEETGWIHFTYNEAYFQQADIEALVERFMHVLEQGLADDSLPVRGFILPTPAEALMLQTWNATTRSYPQDKTVHALFEAQVLAHPQATAAVHDGQSLTYNQLNIRANRLAQHLVSLGVHPGESVATLLERSLELLVSQLAIIKSAAVYVPLDISAPIDRKGFMVQDSGARIVLTLSATTVPDGVRRVDMDTVALDSLACDPQQPQSSESPACIMYTSGSTGTPKGVLVPHRAISRLVINNGYAAFNARDRVAFASNPAFDASTLDVWAPLLNGGCVVIVEQDVLLSQERFSALLREQKISVLWMTAGLFHQYAAGLMSVFSKLRYLIVGGDVLDPAVIGRVLKEGAPQHLLNGYGPTEATTFTTTFEIKSVGEGSIPIGHPVGNTQVYVLDAHQQPVPIGVAGELYIGGDGVAKGYLNRPELTAEKFVTDPFSVEPNALLYRTGDLGRWLPDGNVEYLGRNDDQVKIRGFRIELGEIEARLGECAGVKNAVVLARQDESGPKRLVGYVIAQPEVSLSVQELRAELAASLAEYMMPSALVVLEVFPLTANGKLDRRALPAPGADAYASREYEAPQGEVEQTLARLWADLLKVEQVGRYDHFFELGGHSLLAVSLIERMRQADLSADVRVLFNQPTLAALAAAVGSGKEIYVPDNLIPLNCEHITPDLLPLATLSQETIDRIVATVSGGARNVQDIYPLAPLQEGILYHHLAAEQGDPYVLQAQYAFDNRERLDAFVQALQGVIGRHDILRTGVVWNGLESPAQVVWRKAKLHLEQVELDPAAGDVVVQLSQRFDPRHHRLDISQAPMMRLAYAQDEANQRLVATLLFHHIALDHTALAVMQHEMQLHLLGQTEQLGEAMPYRNYVAQARFGSNADEHEAFFREMLGEVDEPTLPFGLQDVQGDGHGIDVARQPVDLTLSKRLRAQARQLGVSAACLVHLAFALVLGKVAGKQDVVFGTVLLGRLQAGDGADRALGMFINTLPLRVDVGAQGVRAGVKATHARLTALLGHEHASLALAQRCSSVSAPTPLFSALLNYRHSAGEVIAGALSAWQGITALWGDERSNYPLTLNVDDSGEAFYLTALVAKPIGAERICGYMQVALDNLVQALETAPRTALQDLTVLPVAERQQLLETWNTTDTFYPHDELIHRLFEARAAAQPDAVAVVFEGQALTYAELNTRANQLAHHLIELGIRPDDRVAICVERSLEMIVGLLGILKSGAGYVPLDPAYPPDRITYLLKDSTPVALLAQAATHHLLDAVSVPVIDLDGGNWQVKSVANPWVTGLTSSHLAYVIYTSGSTGLPKGVMVEHRNVARLFSATQPWFDFGPQDIWALFHSFAFDFSVWEIWGALTHGGRLLVVPQLISRSPADCYALLCEAGVTVLNQTPSAFRQLIAAQGDSGLSHNVRQVIFGGEALDTGMLKPWYTREANAHTQLVNMYGITETTVHVTYRALSAADAQLIGVSPIGGRIPDLQLYVLDALREPVPVGVVGEMYVGGGGVARGYLNRAELTAERFLSNPFSSAPSARMYRTGDLGRWLADGSVEYLGRNDDQVKVRGFRIELGEIEARLADCESVREAVVIVREDELGDKRLVAYVIAQENIELVVAELRSQLLLTLADYMVPSAFVVLDALPLTTNGKLDRQALPVPDQSSVITRKYVAPQTEDEQSIAAIWQDVLSLPQVGLHDDFFESGGDSIRVINLISRVQKAFPANRVSIMAFYQAPTVLGLVALLTTPANQAHEWLPELTRGTLNSTLTLVCVPYAGASAMVYQPLADQLCQRLPSARVYAVALPGNQMEASFDDSLSLMDMARACAERIRQRIPGPVSVYGHCAGCILAMEITRQLELQGHAVRFVMLGGALAPPIWVKYIPWNNPWCWHSDVSLNRLIKSWGGASALNEVAMAGLLRGFRRDAGLAMQHIKQHGCMKIGAPIINVLSQDDPLTRGKEARYRFWGRFSRVVHGVLLADGGHYFVSSRAAEVAGVILQANQDRDSLIEIPGIIQP</sequence>
<dbReference type="Pfam" id="PF13193">
    <property type="entry name" value="AMP-binding_C"/>
    <property type="match status" value="2"/>
</dbReference>
<dbReference type="Gene3D" id="3.40.50.980">
    <property type="match status" value="4"/>
</dbReference>
<protein>
    <submittedName>
        <fullName evidence="6">Amino acid adenylation domain-containing protein</fullName>
    </submittedName>
</protein>
<dbReference type="FunFam" id="1.10.1200.10:FF:000005">
    <property type="entry name" value="Nonribosomal peptide synthetase 1"/>
    <property type="match status" value="1"/>
</dbReference>
<proteinExistence type="inferred from homology"/>
<dbReference type="GO" id="GO:0003824">
    <property type="term" value="F:catalytic activity"/>
    <property type="evidence" value="ECO:0007669"/>
    <property type="project" value="InterPro"/>
</dbReference>
<comment type="similarity">
    <text evidence="2">Belongs to the ATP-dependent AMP-binding enzyme family.</text>
</comment>
<feature type="domain" description="Carrier" evidence="5">
    <location>
        <begin position="1022"/>
        <end position="1096"/>
    </location>
</feature>